<proteinExistence type="predicted"/>
<comment type="caution">
    <text evidence="2">The sequence shown here is derived from an EMBL/GenBank/DDBJ whole genome shotgun (WGS) entry which is preliminary data.</text>
</comment>
<evidence type="ECO:0000313" key="2">
    <source>
        <dbReference type="EMBL" id="MDL0090080.1"/>
    </source>
</evidence>
<dbReference type="EMBL" id="JANURM010000050">
    <property type="protein sequence ID" value="MDL0090080.1"/>
    <property type="molecule type" value="Genomic_DNA"/>
</dbReference>
<organism evidence="2 3">
    <name type="scientific">Campylobacter gastrosuis</name>
    <dbReference type="NCBI Taxonomy" id="2974576"/>
    <lineage>
        <taxon>Bacteria</taxon>
        <taxon>Pseudomonadati</taxon>
        <taxon>Campylobacterota</taxon>
        <taxon>Epsilonproteobacteria</taxon>
        <taxon>Campylobacterales</taxon>
        <taxon>Campylobacteraceae</taxon>
        <taxon>Campylobacter</taxon>
    </lineage>
</organism>
<evidence type="ECO:0000313" key="3">
    <source>
        <dbReference type="Proteomes" id="UP001173801"/>
    </source>
</evidence>
<gene>
    <name evidence="1" type="ORF">NYG85_11960</name>
    <name evidence="2" type="ORF">NYG85_12010</name>
</gene>
<dbReference type="EMBL" id="JANURM010000047">
    <property type="protein sequence ID" value="MDL0090070.1"/>
    <property type="molecule type" value="Genomic_DNA"/>
</dbReference>
<dbReference type="Proteomes" id="UP001173801">
    <property type="component" value="Unassembled WGS sequence"/>
</dbReference>
<sequence length="62" mass="6975">MSLSHNKAFKELLGFLLATSATNTALAFSKDKSESERLRAIDRVALIDEILNYILNYKGDEQ</sequence>
<name>A0ABT7HTL2_9BACT</name>
<reference evidence="2" key="1">
    <citation type="submission" date="2022-08" db="EMBL/GenBank/DDBJ databases">
        <authorList>
            <person name="Wang H."/>
        </authorList>
    </citation>
    <scope>NUCLEOTIDE SEQUENCE</scope>
    <source>
        <strain evidence="2">PS10</strain>
    </source>
</reference>
<keyword evidence="3" id="KW-1185">Reference proteome</keyword>
<reference evidence="2" key="2">
    <citation type="journal article" date="2023" name="Microorganisms">
        <title>Isolation and Genomic Characteristics of Cat-Borne Campylobacter felis sp. nov. and Sheep-Borne Campylobacter ovis sp. nov.</title>
        <authorList>
            <person name="Wang H."/>
            <person name="Li Y."/>
            <person name="Gu Y."/>
            <person name="Zhou G."/>
            <person name="Chen X."/>
            <person name="Zhang X."/>
            <person name="Shao Z."/>
            <person name="Zhang J."/>
            <person name="Zhang M."/>
        </authorList>
    </citation>
    <scope>NUCLEOTIDE SEQUENCE</scope>
    <source>
        <strain evidence="2">PS10</strain>
    </source>
</reference>
<protein>
    <submittedName>
        <fullName evidence="2">Uncharacterized protein</fullName>
    </submittedName>
</protein>
<accession>A0ABT7HTL2</accession>
<evidence type="ECO:0000313" key="1">
    <source>
        <dbReference type="EMBL" id="MDL0090070.1"/>
    </source>
</evidence>